<dbReference type="SUPFAM" id="SSF48452">
    <property type="entry name" value="TPR-like"/>
    <property type="match status" value="1"/>
</dbReference>
<keyword evidence="5" id="KW-0804">Transcription</keyword>
<comment type="similarity">
    <text evidence="1">Belongs to the AfsR/DnrI/RedD regulatory family.</text>
</comment>
<dbReference type="Gene3D" id="1.10.10.10">
    <property type="entry name" value="Winged helix-like DNA-binding domain superfamily/Winged helix DNA-binding domain"/>
    <property type="match status" value="1"/>
</dbReference>
<dbReference type="SMART" id="SM01043">
    <property type="entry name" value="BTAD"/>
    <property type="match status" value="1"/>
</dbReference>
<dbReference type="InterPro" id="IPR051677">
    <property type="entry name" value="AfsR-DnrI-RedD_regulator"/>
</dbReference>
<dbReference type="InterPro" id="IPR001867">
    <property type="entry name" value="OmpR/PhoB-type_DNA-bd"/>
</dbReference>
<dbReference type="CDD" id="cd15831">
    <property type="entry name" value="BTAD"/>
    <property type="match status" value="1"/>
</dbReference>
<dbReference type="SMART" id="SM00862">
    <property type="entry name" value="Trans_reg_C"/>
    <property type="match status" value="1"/>
</dbReference>
<keyword evidence="3" id="KW-0805">Transcription regulation</keyword>
<dbReference type="Gene3D" id="1.25.40.10">
    <property type="entry name" value="Tetratricopeptide repeat domain"/>
    <property type="match status" value="1"/>
</dbReference>
<feature type="DNA-binding region" description="OmpR/PhoB-type" evidence="6">
    <location>
        <begin position="1"/>
        <end position="100"/>
    </location>
</feature>
<proteinExistence type="inferred from homology"/>
<dbReference type="SUPFAM" id="SSF46894">
    <property type="entry name" value="C-terminal effector domain of the bipartite response regulators"/>
    <property type="match status" value="1"/>
</dbReference>
<keyword evidence="4 6" id="KW-0238">DNA-binding</keyword>
<name>A0ABP9DS89_9ACTN</name>
<dbReference type="InterPro" id="IPR016032">
    <property type="entry name" value="Sig_transdc_resp-reg_C-effctor"/>
</dbReference>
<evidence type="ECO:0000256" key="6">
    <source>
        <dbReference type="PROSITE-ProRule" id="PRU01091"/>
    </source>
</evidence>
<dbReference type="PANTHER" id="PTHR35807:SF1">
    <property type="entry name" value="TRANSCRIPTIONAL REGULATOR REDD"/>
    <property type="match status" value="1"/>
</dbReference>
<dbReference type="EMBL" id="BAABIS010000001">
    <property type="protein sequence ID" value="GAA4849910.1"/>
    <property type="molecule type" value="Genomic_DNA"/>
</dbReference>
<dbReference type="InterPro" id="IPR011990">
    <property type="entry name" value="TPR-like_helical_dom_sf"/>
</dbReference>
<evidence type="ECO:0000256" key="1">
    <source>
        <dbReference type="ARBA" id="ARBA00005820"/>
    </source>
</evidence>
<evidence type="ECO:0000256" key="4">
    <source>
        <dbReference type="ARBA" id="ARBA00023125"/>
    </source>
</evidence>
<comment type="caution">
    <text evidence="8">The sequence shown here is derived from an EMBL/GenBank/DDBJ whole genome shotgun (WGS) entry which is preliminary data.</text>
</comment>
<evidence type="ECO:0000313" key="9">
    <source>
        <dbReference type="Proteomes" id="UP001501752"/>
    </source>
</evidence>
<gene>
    <name evidence="8" type="ORF">GCM10023235_28540</name>
</gene>
<dbReference type="Proteomes" id="UP001501752">
    <property type="component" value="Unassembled WGS sequence"/>
</dbReference>
<dbReference type="Pfam" id="PF00486">
    <property type="entry name" value="Trans_reg_C"/>
    <property type="match status" value="1"/>
</dbReference>
<dbReference type="PANTHER" id="PTHR35807">
    <property type="entry name" value="TRANSCRIPTIONAL REGULATOR REDD-RELATED"/>
    <property type="match status" value="1"/>
</dbReference>
<dbReference type="InterPro" id="IPR005158">
    <property type="entry name" value="BTAD"/>
</dbReference>
<keyword evidence="9" id="KW-1185">Reference proteome</keyword>
<dbReference type="Pfam" id="PF03704">
    <property type="entry name" value="BTAD"/>
    <property type="match status" value="1"/>
</dbReference>
<sequence>MDIRTGVLGPLTMTVDGTSVVPTAAKPRKVLALLAVRVGQVVPVPVILEELWGGHPPASALTTLQTYILQLRRLLDAALPAGVSAKRVLRTAFGGYQLDIDPDTTDTAAFERYGATGIRAMDLGDPETAERLLRQAAAIWRGPALVDVEIGPRLEADVRYLEERRMAMLERRIDADLAIGRHTELLSELAALTSEHRLNERLCEQYMRALHRCGRSVDALSAYRRIRRDLVGELALEPGPGLRELERAILGAAAVPTAARGRAQLVP</sequence>
<accession>A0ABP9DS89</accession>
<keyword evidence="2" id="KW-0902">Two-component regulatory system</keyword>
<protein>
    <recommendedName>
        <fullName evidence="7">OmpR/PhoB-type domain-containing protein</fullName>
    </recommendedName>
</protein>
<dbReference type="RefSeq" id="WP_345697200.1">
    <property type="nucleotide sequence ID" value="NZ_BAABIS010000001.1"/>
</dbReference>
<evidence type="ECO:0000256" key="5">
    <source>
        <dbReference type="ARBA" id="ARBA00023163"/>
    </source>
</evidence>
<dbReference type="PROSITE" id="PS51755">
    <property type="entry name" value="OMPR_PHOB"/>
    <property type="match status" value="1"/>
</dbReference>
<feature type="domain" description="OmpR/PhoB-type" evidence="7">
    <location>
        <begin position="1"/>
        <end position="100"/>
    </location>
</feature>
<dbReference type="InterPro" id="IPR036388">
    <property type="entry name" value="WH-like_DNA-bd_sf"/>
</dbReference>
<organism evidence="8 9">
    <name type="scientific">Kitasatospora terrestris</name>
    <dbReference type="NCBI Taxonomy" id="258051"/>
    <lineage>
        <taxon>Bacteria</taxon>
        <taxon>Bacillati</taxon>
        <taxon>Actinomycetota</taxon>
        <taxon>Actinomycetes</taxon>
        <taxon>Kitasatosporales</taxon>
        <taxon>Streptomycetaceae</taxon>
        <taxon>Kitasatospora</taxon>
    </lineage>
</organism>
<reference evidence="9" key="1">
    <citation type="journal article" date="2019" name="Int. J. Syst. Evol. Microbiol.">
        <title>The Global Catalogue of Microorganisms (GCM) 10K type strain sequencing project: providing services to taxonomists for standard genome sequencing and annotation.</title>
        <authorList>
            <consortium name="The Broad Institute Genomics Platform"/>
            <consortium name="The Broad Institute Genome Sequencing Center for Infectious Disease"/>
            <person name="Wu L."/>
            <person name="Ma J."/>
        </authorList>
    </citation>
    <scope>NUCLEOTIDE SEQUENCE [LARGE SCALE GENOMIC DNA]</scope>
    <source>
        <strain evidence="9">JCM 13006</strain>
    </source>
</reference>
<evidence type="ECO:0000259" key="7">
    <source>
        <dbReference type="PROSITE" id="PS51755"/>
    </source>
</evidence>
<evidence type="ECO:0000256" key="3">
    <source>
        <dbReference type="ARBA" id="ARBA00023015"/>
    </source>
</evidence>
<evidence type="ECO:0000313" key="8">
    <source>
        <dbReference type="EMBL" id="GAA4849910.1"/>
    </source>
</evidence>
<evidence type="ECO:0000256" key="2">
    <source>
        <dbReference type="ARBA" id="ARBA00023012"/>
    </source>
</evidence>